<evidence type="ECO:0000313" key="3">
    <source>
        <dbReference type="EMBL" id="KAK0638091.1"/>
    </source>
</evidence>
<feature type="chain" id="PRO_5041327881" description="NACHT-NTPase and P-loop NTPases N-terminal domain-containing protein" evidence="1">
    <location>
        <begin position="23"/>
        <end position="181"/>
    </location>
</feature>
<dbReference type="Proteomes" id="UP001175001">
    <property type="component" value="Unassembled WGS sequence"/>
</dbReference>
<organism evidence="3 4">
    <name type="scientific">Lasiodiplodia hormozganensis</name>
    <dbReference type="NCBI Taxonomy" id="869390"/>
    <lineage>
        <taxon>Eukaryota</taxon>
        <taxon>Fungi</taxon>
        <taxon>Dikarya</taxon>
        <taxon>Ascomycota</taxon>
        <taxon>Pezizomycotina</taxon>
        <taxon>Dothideomycetes</taxon>
        <taxon>Dothideomycetes incertae sedis</taxon>
        <taxon>Botryosphaeriales</taxon>
        <taxon>Botryosphaeriaceae</taxon>
        <taxon>Lasiodiplodia</taxon>
    </lineage>
</organism>
<feature type="signal peptide" evidence="1">
    <location>
        <begin position="1"/>
        <end position="22"/>
    </location>
</feature>
<keyword evidence="1" id="KW-0732">Signal</keyword>
<name>A0AA40CGL8_9PEZI</name>
<keyword evidence="4" id="KW-1185">Reference proteome</keyword>
<proteinExistence type="predicted"/>
<sequence>MSGAEFVAVLSIGASVIAVVDACNKLRHRVKEFEDDETLRELAAHLRLFSNCIEILRQEHSGEELDALTQDALIEVLDCCEKRIKELDILIVSALPAQNNTGFKRAMAAMRNLRDNKRACQGGDNDTRIKISRVPLVSSVHMNPPPAFASMMSERHDLVSGLLRSLHKAAYEVLVVVHVTE</sequence>
<evidence type="ECO:0000259" key="2">
    <source>
        <dbReference type="Pfam" id="PF17107"/>
    </source>
</evidence>
<dbReference type="InterPro" id="IPR031352">
    <property type="entry name" value="SesA"/>
</dbReference>
<dbReference type="EMBL" id="JAUJDW010000103">
    <property type="protein sequence ID" value="KAK0638091.1"/>
    <property type="molecule type" value="Genomic_DNA"/>
</dbReference>
<dbReference type="AlphaFoldDB" id="A0AA40CGL8"/>
<evidence type="ECO:0000256" key="1">
    <source>
        <dbReference type="SAM" id="SignalP"/>
    </source>
</evidence>
<feature type="domain" description="NACHT-NTPase and P-loop NTPases N-terminal" evidence="2">
    <location>
        <begin position="14"/>
        <end position="118"/>
    </location>
</feature>
<comment type="caution">
    <text evidence="3">The sequence shown here is derived from an EMBL/GenBank/DDBJ whole genome shotgun (WGS) entry which is preliminary data.</text>
</comment>
<reference evidence="3" key="1">
    <citation type="submission" date="2023-06" db="EMBL/GenBank/DDBJ databases">
        <title>Multi-omics analyses reveal the molecular pathogenesis toolkit of Lasiodiplodia hormozganensis, a cross-kingdom pathogen.</title>
        <authorList>
            <person name="Felix C."/>
            <person name="Meneses R."/>
            <person name="Goncalves M.F.M."/>
            <person name="Tilleman L."/>
            <person name="Duarte A.S."/>
            <person name="Jorrin-Novo J.V."/>
            <person name="Van De Peer Y."/>
            <person name="Deforce D."/>
            <person name="Van Nieuwerburgh F."/>
            <person name="Esteves A.C."/>
            <person name="Alves A."/>
        </authorList>
    </citation>
    <scope>NUCLEOTIDE SEQUENCE</scope>
    <source>
        <strain evidence="3">CBS 339.90</strain>
    </source>
</reference>
<dbReference type="Pfam" id="PF17107">
    <property type="entry name" value="SesA"/>
    <property type="match status" value="1"/>
</dbReference>
<gene>
    <name evidence="3" type="ORF">DIS24_g10175</name>
</gene>
<accession>A0AA40CGL8</accession>
<evidence type="ECO:0000313" key="4">
    <source>
        <dbReference type="Proteomes" id="UP001175001"/>
    </source>
</evidence>
<protein>
    <recommendedName>
        <fullName evidence="2">NACHT-NTPase and P-loop NTPases N-terminal domain-containing protein</fullName>
    </recommendedName>
</protein>